<comment type="caution">
    <text evidence="1">The sequence shown here is derived from an EMBL/GenBank/DDBJ whole genome shotgun (WGS) entry which is preliminary data.</text>
</comment>
<organism evidence="1 2">
    <name type="scientific">Saguinus oedipus</name>
    <name type="common">Cotton-top tamarin</name>
    <name type="synonym">Oedipomidas oedipus</name>
    <dbReference type="NCBI Taxonomy" id="9490"/>
    <lineage>
        <taxon>Eukaryota</taxon>
        <taxon>Metazoa</taxon>
        <taxon>Chordata</taxon>
        <taxon>Craniata</taxon>
        <taxon>Vertebrata</taxon>
        <taxon>Euteleostomi</taxon>
        <taxon>Mammalia</taxon>
        <taxon>Eutheria</taxon>
        <taxon>Euarchontoglires</taxon>
        <taxon>Primates</taxon>
        <taxon>Haplorrhini</taxon>
        <taxon>Platyrrhini</taxon>
        <taxon>Cebidae</taxon>
        <taxon>Callitrichinae</taxon>
        <taxon>Saguinus</taxon>
    </lineage>
</organism>
<accession>A0ABQ9VI77</accession>
<reference evidence="1 2" key="1">
    <citation type="submission" date="2023-05" db="EMBL/GenBank/DDBJ databases">
        <title>B98-5 Cell Line De Novo Hybrid Assembly: An Optical Mapping Approach.</title>
        <authorList>
            <person name="Kananen K."/>
            <person name="Auerbach J.A."/>
            <person name="Kautto E."/>
            <person name="Blachly J.S."/>
        </authorList>
    </citation>
    <scope>NUCLEOTIDE SEQUENCE [LARGE SCALE GENOMIC DNA]</scope>
    <source>
        <strain evidence="1">B95-8</strain>
        <tissue evidence="1">Cell line</tissue>
    </source>
</reference>
<protein>
    <submittedName>
        <fullName evidence="1">Anoctamin-7</fullName>
    </submittedName>
</protein>
<sequence length="51" mass="5663">MTAPNPITGEDEPYFPERSRARRMLAGSVVIVVMNPLSLQRPPRAWALGRG</sequence>
<keyword evidence="2" id="KW-1185">Reference proteome</keyword>
<dbReference type="Proteomes" id="UP001266305">
    <property type="component" value="Unassembled WGS sequence"/>
</dbReference>
<evidence type="ECO:0000313" key="2">
    <source>
        <dbReference type="Proteomes" id="UP001266305"/>
    </source>
</evidence>
<dbReference type="EMBL" id="JASSZA010000006">
    <property type="protein sequence ID" value="KAK2108067.1"/>
    <property type="molecule type" value="Genomic_DNA"/>
</dbReference>
<name>A0ABQ9VI77_SAGOE</name>
<gene>
    <name evidence="1" type="primary">ANO7_2</name>
    <name evidence="1" type="ORF">P7K49_013232</name>
</gene>
<evidence type="ECO:0000313" key="1">
    <source>
        <dbReference type="EMBL" id="KAK2108067.1"/>
    </source>
</evidence>
<proteinExistence type="predicted"/>